<keyword evidence="4" id="KW-0812">Transmembrane</keyword>
<evidence type="ECO:0000256" key="1">
    <source>
        <dbReference type="ARBA" id="ARBA00004651"/>
    </source>
</evidence>
<reference evidence="7" key="1">
    <citation type="submission" date="2015-04" db="EMBL/GenBank/DDBJ databases">
        <authorList>
            <person name="Syromyatnikov M.Y."/>
            <person name="Popov V.N."/>
        </authorList>
    </citation>
    <scope>NUCLEOTIDE SEQUENCE</scope>
    <source>
        <strain evidence="7">MO-1</strain>
    </source>
</reference>
<dbReference type="GO" id="GO:0005886">
    <property type="term" value="C:plasma membrane"/>
    <property type="evidence" value="ECO:0007669"/>
    <property type="project" value="UniProtKB-SubCell"/>
</dbReference>
<comment type="subcellular location">
    <subcellularLocation>
        <location evidence="1">Cell membrane</location>
        <topology evidence="1">Multi-pass membrane protein</topology>
    </subcellularLocation>
</comment>
<accession>A0A1S7LHG2</accession>
<name>A0A1S7LHG2_MAGMO</name>
<evidence type="ECO:0000256" key="2">
    <source>
        <dbReference type="ARBA" id="ARBA00006228"/>
    </source>
</evidence>
<comment type="similarity">
    <text evidence="2">Belongs to the CPA3 antiporters (TC 2.A.63) subunit E family.</text>
</comment>
<evidence type="ECO:0000256" key="4">
    <source>
        <dbReference type="ARBA" id="ARBA00022692"/>
    </source>
</evidence>
<dbReference type="PANTHER" id="PTHR34584:SF1">
    <property type="entry name" value="NA(+)_H(+) ANTIPORTER SUBUNIT E1"/>
    <property type="match status" value="1"/>
</dbReference>
<proteinExistence type="inferred from homology"/>
<keyword evidence="6" id="KW-0472">Membrane</keyword>
<dbReference type="AlphaFoldDB" id="A0A1S7LHG2"/>
<organism evidence="7">
    <name type="scientific">Magnetococcus massalia (strain MO-1)</name>
    <dbReference type="NCBI Taxonomy" id="451514"/>
    <lineage>
        <taxon>Bacteria</taxon>
        <taxon>Pseudomonadati</taxon>
        <taxon>Pseudomonadota</taxon>
        <taxon>Magnetococcia</taxon>
        <taxon>Magnetococcales</taxon>
        <taxon>Magnetococcaceae</taxon>
        <taxon>Magnetococcus</taxon>
    </lineage>
</organism>
<dbReference type="Pfam" id="PF01899">
    <property type="entry name" value="MNHE"/>
    <property type="match status" value="1"/>
</dbReference>
<keyword evidence="3" id="KW-1003">Cell membrane</keyword>
<gene>
    <name evidence="7" type="ORF">MAGMO_2210</name>
</gene>
<evidence type="ECO:0000256" key="5">
    <source>
        <dbReference type="ARBA" id="ARBA00022989"/>
    </source>
</evidence>
<dbReference type="GO" id="GO:0008324">
    <property type="term" value="F:monoatomic cation transmembrane transporter activity"/>
    <property type="evidence" value="ECO:0007669"/>
    <property type="project" value="InterPro"/>
</dbReference>
<dbReference type="PANTHER" id="PTHR34584">
    <property type="entry name" value="NA(+)/H(+) ANTIPORTER SUBUNIT E1"/>
    <property type="match status" value="1"/>
</dbReference>
<dbReference type="InterPro" id="IPR002758">
    <property type="entry name" value="Cation_antiport_E"/>
</dbReference>
<evidence type="ECO:0000313" key="7">
    <source>
        <dbReference type="EMBL" id="CRH06375.1"/>
    </source>
</evidence>
<sequence length="127" mass="14169">MVSVILVVVITLRMEVADHEGHPIHLGPRWIGYWLWLLKEIIVSNIDVARRLVARDMPIQPHTVRIKVSQKTDLGKTIYANSITLTPGTVSMSVEGDEILVHALADDFSEGLKEGTMDRKVTKLEGS</sequence>
<protein>
    <submittedName>
        <fullName evidence="7">Multisubunit Na+/H+ antiporter, MnhE subunit</fullName>
    </submittedName>
</protein>
<keyword evidence="5" id="KW-1133">Transmembrane helix</keyword>
<evidence type="ECO:0000256" key="3">
    <source>
        <dbReference type="ARBA" id="ARBA00022475"/>
    </source>
</evidence>
<dbReference type="EMBL" id="LO017727">
    <property type="protein sequence ID" value="CRH06375.1"/>
    <property type="molecule type" value="Genomic_DNA"/>
</dbReference>
<evidence type="ECO:0000256" key="6">
    <source>
        <dbReference type="ARBA" id="ARBA00023136"/>
    </source>
</evidence>